<keyword evidence="1" id="KW-0472">Membrane</keyword>
<dbReference type="Proteomes" id="UP000593567">
    <property type="component" value="Unassembled WGS sequence"/>
</dbReference>
<keyword evidence="1" id="KW-0812">Transmembrane</keyword>
<feature type="transmembrane region" description="Helical" evidence="1">
    <location>
        <begin position="29"/>
        <end position="50"/>
    </location>
</feature>
<reference evidence="2" key="1">
    <citation type="submission" date="2020-06" db="EMBL/GenBank/DDBJ databases">
        <title>Draft genome of Bugula neritina, a colonial animal packing powerful symbionts and potential medicines.</title>
        <authorList>
            <person name="Rayko M."/>
        </authorList>
    </citation>
    <scope>NUCLEOTIDE SEQUENCE [LARGE SCALE GENOMIC DNA]</scope>
    <source>
        <strain evidence="2">Kwan_BN1</strain>
    </source>
</reference>
<dbReference type="EMBL" id="VXIV02000366">
    <property type="protein sequence ID" value="KAF6038722.1"/>
    <property type="molecule type" value="Genomic_DNA"/>
</dbReference>
<comment type="caution">
    <text evidence="2">The sequence shown here is derived from an EMBL/GenBank/DDBJ whole genome shotgun (WGS) entry which is preliminary data.</text>
</comment>
<keyword evidence="1" id="KW-1133">Transmembrane helix</keyword>
<proteinExistence type="predicted"/>
<gene>
    <name evidence="2" type="ORF">EB796_002970</name>
</gene>
<accession>A0A7J7KJ26</accession>
<evidence type="ECO:0000313" key="3">
    <source>
        <dbReference type="Proteomes" id="UP000593567"/>
    </source>
</evidence>
<evidence type="ECO:0000256" key="1">
    <source>
        <dbReference type="SAM" id="Phobius"/>
    </source>
</evidence>
<protein>
    <submittedName>
        <fullName evidence="2">Uncharacterized protein</fullName>
    </submittedName>
</protein>
<keyword evidence="3" id="KW-1185">Reference proteome</keyword>
<feature type="transmembrane region" description="Helical" evidence="1">
    <location>
        <begin position="62"/>
        <end position="86"/>
    </location>
</feature>
<organism evidence="2 3">
    <name type="scientific">Bugula neritina</name>
    <name type="common">Brown bryozoan</name>
    <name type="synonym">Sertularia neritina</name>
    <dbReference type="NCBI Taxonomy" id="10212"/>
    <lineage>
        <taxon>Eukaryota</taxon>
        <taxon>Metazoa</taxon>
        <taxon>Spiralia</taxon>
        <taxon>Lophotrochozoa</taxon>
        <taxon>Bryozoa</taxon>
        <taxon>Gymnolaemata</taxon>
        <taxon>Cheilostomatida</taxon>
        <taxon>Flustrina</taxon>
        <taxon>Buguloidea</taxon>
        <taxon>Bugulidae</taxon>
        <taxon>Bugula</taxon>
    </lineage>
</organism>
<dbReference type="AlphaFoldDB" id="A0A7J7KJ26"/>
<name>A0A7J7KJ26_BUGNE</name>
<sequence>MEQDISAHQPISFRFTSNRCNVEDNRWIALYYFIWGSVLLLSCLVPSFNLTASSIQQLPLTLLWAPGGIITIFSWFGLVIACRIGNVTVSEDELM</sequence>
<evidence type="ECO:0000313" key="2">
    <source>
        <dbReference type="EMBL" id="KAF6038722.1"/>
    </source>
</evidence>